<dbReference type="Pfam" id="PF01400">
    <property type="entry name" value="Astacin"/>
    <property type="match status" value="2"/>
</dbReference>
<comment type="cofactor">
    <cofactor evidence="8">
        <name>Zn(2+)</name>
        <dbReference type="ChEBI" id="CHEBI:29105"/>
    </cofactor>
    <text evidence="8">Binds 1 zinc ion per subunit.</text>
</comment>
<comment type="caution">
    <text evidence="7">Lacks conserved residue(s) required for the propagation of feature annotation.</text>
</comment>
<organism evidence="10 11">
    <name type="scientific">Strongyloides papillosus</name>
    <name type="common">Intestinal threadworm</name>
    <dbReference type="NCBI Taxonomy" id="174720"/>
    <lineage>
        <taxon>Eukaryota</taxon>
        <taxon>Metazoa</taxon>
        <taxon>Ecdysozoa</taxon>
        <taxon>Nematoda</taxon>
        <taxon>Chromadorea</taxon>
        <taxon>Rhabditida</taxon>
        <taxon>Tylenchina</taxon>
        <taxon>Panagrolaimomorpha</taxon>
        <taxon>Strongyloidoidea</taxon>
        <taxon>Strongyloididae</taxon>
        <taxon>Strongyloides</taxon>
    </lineage>
</organism>
<dbReference type="InterPro" id="IPR001506">
    <property type="entry name" value="Peptidase_M12A"/>
</dbReference>
<evidence type="ECO:0000256" key="6">
    <source>
        <dbReference type="ARBA" id="ARBA00023157"/>
    </source>
</evidence>
<keyword evidence="2 8" id="KW-0479">Metal-binding</keyword>
<dbReference type="WBParaSite" id="SPAL_0001721500.1">
    <property type="protein sequence ID" value="SPAL_0001721500.1"/>
    <property type="gene ID" value="SPAL_0001721500"/>
</dbReference>
<keyword evidence="6" id="KW-1015">Disulfide bond</keyword>
<keyword evidence="3 8" id="KW-0378">Hydrolase</keyword>
<dbReference type="InterPro" id="IPR024079">
    <property type="entry name" value="MetalloPept_cat_dom_sf"/>
</dbReference>
<dbReference type="GO" id="GO:0008270">
    <property type="term" value="F:zinc ion binding"/>
    <property type="evidence" value="ECO:0007669"/>
    <property type="project" value="InterPro"/>
</dbReference>
<protein>
    <recommendedName>
        <fullName evidence="8">Metalloendopeptidase</fullName>
        <ecNumber evidence="8">3.4.24.-</ecNumber>
    </recommendedName>
</protein>
<dbReference type="SMART" id="SM00235">
    <property type="entry name" value="ZnMc"/>
    <property type="match status" value="1"/>
</dbReference>
<sequence>MKKIFFVIIFILLLISECLSKKYKKNGKPLKNPPPYAGKYSKISVYVKKEFRQNVKAILDDISKNSCLNFNLPSKKINRKSGINIYETKGNNYLKISYNKKTPTTLKLQKYIFKNRTKLAFQIGRALGMIPEISRPDRDKYVTINWKNIRSSHKKYYQMTKYNYSYYTTLKLQKHIFKNRTKLAFQIGRALGMIPEISRPDRDRYVTINWKNIKSSSEKYYQKTTYNYSYYPNVEFDFGSIMLVDPLFGSSNGKPTYTYNRYAFQAEEESQKIYDPNHIFSYNDVKFLNGMYCRKKCKKNYCKNGGFPGKNCKCICPFHFEGEKCEIPKKSTGDCLQTKEYTATYDLKFIQYKGKTGKCNYVIWIYRIVVTEVQLALQFVKVRKH</sequence>
<dbReference type="GO" id="GO:0004222">
    <property type="term" value="F:metalloendopeptidase activity"/>
    <property type="evidence" value="ECO:0007669"/>
    <property type="project" value="UniProtKB-UniRule"/>
</dbReference>
<evidence type="ECO:0000256" key="1">
    <source>
        <dbReference type="ARBA" id="ARBA00022670"/>
    </source>
</evidence>
<dbReference type="Proteomes" id="UP000046392">
    <property type="component" value="Unplaced"/>
</dbReference>
<dbReference type="GO" id="GO:0006508">
    <property type="term" value="P:proteolysis"/>
    <property type="evidence" value="ECO:0007669"/>
    <property type="project" value="UniProtKB-KW"/>
</dbReference>
<dbReference type="PRINTS" id="PR00480">
    <property type="entry name" value="ASTACIN"/>
</dbReference>
<name>A0A0N5CH95_STREA</name>
<keyword evidence="8" id="KW-0732">Signal</keyword>
<evidence type="ECO:0000259" key="9">
    <source>
        <dbReference type="PROSITE" id="PS51864"/>
    </source>
</evidence>
<evidence type="ECO:0000256" key="2">
    <source>
        <dbReference type="ARBA" id="ARBA00022723"/>
    </source>
</evidence>
<proteinExistence type="predicted"/>
<dbReference type="PANTHER" id="PTHR10127">
    <property type="entry name" value="DISCOIDIN, CUB, EGF, LAMININ , AND ZINC METALLOPROTEASE DOMAIN CONTAINING"/>
    <property type="match status" value="1"/>
</dbReference>
<dbReference type="Gene3D" id="3.40.390.10">
    <property type="entry name" value="Collagenase (Catalytic Domain)"/>
    <property type="match status" value="2"/>
</dbReference>
<evidence type="ECO:0000256" key="7">
    <source>
        <dbReference type="PROSITE-ProRule" id="PRU01211"/>
    </source>
</evidence>
<evidence type="ECO:0000256" key="8">
    <source>
        <dbReference type="RuleBase" id="RU361183"/>
    </source>
</evidence>
<feature type="signal peptide" evidence="8">
    <location>
        <begin position="1"/>
        <end position="20"/>
    </location>
</feature>
<evidence type="ECO:0000313" key="11">
    <source>
        <dbReference type="WBParaSite" id="SPAL_0001721500.1"/>
    </source>
</evidence>
<evidence type="ECO:0000313" key="10">
    <source>
        <dbReference type="Proteomes" id="UP000046392"/>
    </source>
</evidence>
<evidence type="ECO:0000256" key="4">
    <source>
        <dbReference type="ARBA" id="ARBA00022833"/>
    </source>
</evidence>
<dbReference type="AlphaFoldDB" id="A0A0N5CH95"/>
<feature type="domain" description="Peptidase M12A" evidence="9">
    <location>
        <begin position="187"/>
        <end position="298"/>
    </location>
</feature>
<dbReference type="InterPro" id="IPR006026">
    <property type="entry name" value="Peptidase_Metallo"/>
</dbReference>
<reference evidence="11" key="1">
    <citation type="submission" date="2017-02" db="UniProtKB">
        <authorList>
            <consortium name="WormBaseParasite"/>
        </authorList>
    </citation>
    <scope>IDENTIFICATION</scope>
</reference>
<dbReference type="EC" id="3.4.24.-" evidence="8"/>
<keyword evidence="5 8" id="KW-0482">Metalloprotease</keyword>
<dbReference type="PANTHER" id="PTHR10127:SF780">
    <property type="entry name" value="METALLOENDOPEPTIDASE"/>
    <property type="match status" value="1"/>
</dbReference>
<keyword evidence="4 8" id="KW-0862">Zinc</keyword>
<evidence type="ECO:0000256" key="3">
    <source>
        <dbReference type="ARBA" id="ARBA00022801"/>
    </source>
</evidence>
<dbReference type="SUPFAM" id="SSF55486">
    <property type="entry name" value="Metalloproteases ('zincins'), catalytic domain"/>
    <property type="match status" value="2"/>
</dbReference>
<evidence type="ECO:0000256" key="5">
    <source>
        <dbReference type="ARBA" id="ARBA00023049"/>
    </source>
</evidence>
<keyword evidence="1 8" id="KW-0645">Protease</keyword>
<feature type="chain" id="PRO_5005733499" description="Metalloendopeptidase" evidence="8">
    <location>
        <begin position="21"/>
        <end position="385"/>
    </location>
</feature>
<keyword evidence="10" id="KW-1185">Reference proteome</keyword>
<dbReference type="PROSITE" id="PS51864">
    <property type="entry name" value="ASTACIN"/>
    <property type="match status" value="1"/>
</dbReference>
<accession>A0A0N5CH95</accession>